<sequence>MSPSLTLSKVSGFDILRLYSNDCSVVQYAAESFEGQLFVAVNDVSSKDAISTELYSIASSIGFANKNFNDVVHTVFVGNELVYNEWYSASDVANFINEAKSIFPDFPGEWTTGETASSYYGNPDLCGAVDAVYLNNHPWFDNQSADTAGDYVLSHVEAVAAFCSEHGHNKSVKTSETGWPWKGDTNGPAVASPQNQVTAVGKIRDAAGDSSIVFSAYNELWKDGSLNGGVEQNWGVLGNAPSEQ</sequence>
<evidence type="ECO:0000256" key="6">
    <source>
        <dbReference type="ARBA" id="ARBA00022801"/>
    </source>
</evidence>
<dbReference type="Pfam" id="PF00332">
    <property type="entry name" value="Glyco_hydro_17"/>
    <property type="match status" value="1"/>
</dbReference>
<evidence type="ECO:0000256" key="3">
    <source>
        <dbReference type="ARBA" id="ARBA00022512"/>
    </source>
</evidence>
<dbReference type="SUPFAM" id="SSF51445">
    <property type="entry name" value="(Trans)glycosidases"/>
    <property type="match status" value="1"/>
</dbReference>
<dbReference type="InterPro" id="IPR017853">
    <property type="entry name" value="GH"/>
</dbReference>
<evidence type="ECO:0000313" key="8">
    <source>
        <dbReference type="EMBL" id="GMG40239.1"/>
    </source>
</evidence>
<keyword evidence="9" id="KW-1185">Reference proteome</keyword>
<dbReference type="PANTHER" id="PTHR16631">
    <property type="entry name" value="GLUCAN 1,3-BETA-GLUCOSIDASE"/>
    <property type="match status" value="1"/>
</dbReference>
<dbReference type="GO" id="GO:0005975">
    <property type="term" value="P:carbohydrate metabolic process"/>
    <property type="evidence" value="ECO:0007669"/>
    <property type="project" value="InterPro"/>
</dbReference>
<comment type="caution">
    <text evidence="8">The sequence shown here is derived from an EMBL/GenBank/DDBJ whole genome shotgun (WGS) entry which is preliminary data.</text>
</comment>
<reference evidence="8" key="1">
    <citation type="submission" date="2023-04" db="EMBL/GenBank/DDBJ databases">
        <title>Ambrosiozyma monospora NBRC 1965.</title>
        <authorList>
            <person name="Ichikawa N."/>
            <person name="Sato H."/>
            <person name="Tonouchi N."/>
        </authorList>
    </citation>
    <scope>NUCLEOTIDE SEQUENCE</scope>
    <source>
        <strain evidence="8">NBRC 1965</strain>
    </source>
</reference>
<dbReference type="EMBL" id="BSXU01003613">
    <property type="protein sequence ID" value="GMG40239.1"/>
    <property type="molecule type" value="Genomic_DNA"/>
</dbReference>
<dbReference type="InterPro" id="IPR000490">
    <property type="entry name" value="Glyco_hydro_17"/>
</dbReference>
<evidence type="ECO:0000313" key="9">
    <source>
        <dbReference type="Proteomes" id="UP001165063"/>
    </source>
</evidence>
<comment type="subcellular location">
    <subcellularLocation>
        <location evidence="1">Secreted</location>
        <location evidence="1">Cell wall</location>
    </subcellularLocation>
</comment>
<dbReference type="GO" id="GO:0071555">
    <property type="term" value="P:cell wall organization"/>
    <property type="evidence" value="ECO:0007669"/>
    <property type="project" value="TreeGrafter"/>
</dbReference>
<keyword evidence="6" id="KW-0378">Hydrolase</keyword>
<evidence type="ECO:0000256" key="7">
    <source>
        <dbReference type="RuleBase" id="RU004335"/>
    </source>
</evidence>
<dbReference type="AlphaFoldDB" id="A0A9W7DIB2"/>
<dbReference type="OrthoDB" id="4082933at2759"/>
<comment type="similarity">
    <text evidence="2 7">Belongs to the glycosyl hydrolase 17 family.</text>
</comment>
<evidence type="ECO:0000256" key="4">
    <source>
        <dbReference type="ARBA" id="ARBA00022525"/>
    </source>
</evidence>
<dbReference type="GO" id="GO:0009986">
    <property type="term" value="C:cell surface"/>
    <property type="evidence" value="ECO:0007669"/>
    <property type="project" value="TreeGrafter"/>
</dbReference>
<protein>
    <submittedName>
        <fullName evidence="8">Unnamed protein product</fullName>
    </submittedName>
</protein>
<evidence type="ECO:0000256" key="5">
    <source>
        <dbReference type="ARBA" id="ARBA00022729"/>
    </source>
</evidence>
<keyword evidence="4" id="KW-0964">Secreted</keyword>
<evidence type="ECO:0000256" key="1">
    <source>
        <dbReference type="ARBA" id="ARBA00004191"/>
    </source>
</evidence>
<organism evidence="8 9">
    <name type="scientific">Ambrosiozyma monospora</name>
    <name type="common">Yeast</name>
    <name type="synonym">Endomycopsis monosporus</name>
    <dbReference type="NCBI Taxonomy" id="43982"/>
    <lineage>
        <taxon>Eukaryota</taxon>
        <taxon>Fungi</taxon>
        <taxon>Dikarya</taxon>
        <taxon>Ascomycota</taxon>
        <taxon>Saccharomycotina</taxon>
        <taxon>Pichiomycetes</taxon>
        <taxon>Pichiales</taxon>
        <taxon>Pichiaceae</taxon>
        <taxon>Ambrosiozyma</taxon>
    </lineage>
</organism>
<dbReference type="GO" id="GO:0042973">
    <property type="term" value="F:glucan endo-1,3-beta-D-glucosidase activity"/>
    <property type="evidence" value="ECO:0007669"/>
    <property type="project" value="TreeGrafter"/>
</dbReference>
<dbReference type="Proteomes" id="UP001165063">
    <property type="component" value="Unassembled WGS sequence"/>
</dbReference>
<keyword evidence="5" id="KW-0732">Signal</keyword>
<name>A0A9W7DIB2_AMBMO</name>
<proteinExistence type="inferred from homology"/>
<keyword evidence="3" id="KW-0134">Cell wall</keyword>
<accession>A0A9W7DIB2</accession>
<evidence type="ECO:0000256" key="2">
    <source>
        <dbReference type="ARBA" id="ARBA00008773"/>
    </source>
</evidence>
<dbReference type="Gene3D" id="3.20.20.80">
    <property type="entry name" value="Glycosidases"/>
    <property type="match status" value="1"/>
</dbReference>
<dbReference type="GO" id="GO:0009277">
    <property type="term" value="C:fungal-type cell wall"/>
    <property type="evidence" value="ECO:0007669"/>
    <property type="project" value="TreeGrafter"/>
</dbReference>
<gene>
    <name evidence="8" type="ORF">Amon01_000600800</name>
</gene>
<dbReference type="GO" id="GO:0005576">
    <property type="term" value="C:extracellular region"/>
    <property type="evidence" value="ECO:0007669"/>
    <property type="project" value="TreeGrafter"/>
</dbReference>
<dbReference type="PANTHER" id="PTHR16631:SF14">
    <property type="entry name" value="FAMILY 17 GLUCOSIDASE SCW10-RELATED"/>
    <property type="match status" value="1"/>
</dbReference>
<dbReference type="InterPro" id="IPR050732">
    <property type="entry name" value="Beta-glucan_modifiers"/>
</dbReference>